<dbReference type="Proteomes" id="UP001500449">
    <property type="component" value="Unassembled WGS sequence"/>
</dbReference>
<keyword evidence="3" id="KW-1185">Reference proteome</keyword>
<dbReference type="PANTHER" id="PTHR11695:SF294">
    <property type="entry name" value="RETICULON-4-INTERACTING PROTEIN 1, MITOCHONDRIAL"/>
    <property type="match status" value="1"/>
</dbReference>
<proteinExistence type="predicted"/>
<comment type="caution">
    <text evidence="2">The sequence shown here is derived from an EMBL/GenBank/DDBJ whole genome shotgun (WGS) entry which is preliminary data.</text>
</comment>
<dbReference type="PANTHER" id="PTHR11695">
    <property type="entry name" value="ALCOHOL DEHYDROGENASE RELATED"/>
    <property type="match status" value="1"/>
</dbReference>
<dbReference type="InterPro" id="IPR013149">
    <property type="entry name" value="ADH-like_C"/>
</dbReference>
<dbReference type="EMBL" id="BAAAQK010000018">
    <property type="protein sequence ID" value="GAA1859969.1"/>
    <property type="molecule type" value="Genomic_DNA"/>
</dbReference>
<evidence type="ECO:0000259" key="1">
    <source>
        <dbReference type="Pfam" id="PF00107"/>
    </source>
</evidence>
<dbReference type="InterPro" id="IPR036291">
    <property type="entry name" value="NAD(P)-bd_dom_sf"/>
</dbReference>
<dbReference type="Gene3D" id="3.40.50.720">
    <property type="entry name" value="NAD(P)-binding Rossmann-like Domain"/>
    <property type="match status" value="1"/>
</dbReference>
<accession>A0ABN2NBG5</accession>
<dbReference type="InterPro" id="IPR050700">
    <property type="entry name" value="YIM1/Zinc_Alcohol_DH_Fams"/>
</dbReference>
<name>A0ABN2NBG5_9PSEU</name>
<evidence type="ECO:0000313" key="2">
    <source>
        <dbReference type="EMBL" id="GAA1859969.1"/>
    </source>
</evidence>
<feature type="domain" description="Alcohol dehydrogenase-like C-terminal" evidence="1">
    <location>
        <begin position="41"/>
        <end position="101"/>
    </location>
</feature>
<dbReference type="RefSeq" id="WP_344420450.1">
    <property type="nucleotide sequence ID" value="NZ_BAAAQK010000018.1"/>
</dbReference>
<sequence>MLSLEAAAAVPLVILTAGTALFDLGGLEPGGTVLVHAGAGGVGTMAVQLAHHRGVKVVATASGDGIELARSLGADEVIDHRNKDFAARGRFADVVLDTVGERLWGAPTG</sequence>
<reference evidence="2 3" key="1">
    <citation type="journal article" date="2019" name="Int. J. Syst. Evol. Microbiol.">
        <title>The Global Catalogue of Microorganisms (GCM) 10K type strain sequencing project: providing services to taxonomists for standard genome sequencing and annotation.</title>
        <authorList>
            <consortium name="The Broad Institute Genomics Platform"/>
            <consortium name="The Broad Institute Genome Sequencing Center for Infectious Disease"/>
            <person name="Wu L."/>
            <person name="Ma J."/>
        </authorList>
    </citation>
    <scope>NUCLEOTIDE SEQUENCE [LARGE SCALE GENOMIC DNA]</scope>
    <source>
        <strain evidence="2 3">JCM 16009</strain>
    </source>
</reference>
<gene>
    <name evidence="2" type="ORF">GCM10009836_45140</name>
</gene>
<protein>
    <recommendedName>
        <fullName evidence="1">Alcohol dehydrogenase-like C-terminal domain-containing protein</fullName>
    </recommendedName>
</protein>
<dbReference type="Pfam" id="PF00107">
    <property type="entry name" value="ADH_zinc_N"/>
    <property type="match status" value="1"/>
</dbReference>
<evidence type="ECO:0000313" key="3">
    <source>
        <dbReference type="Proteomes" id="UP001500449"/>
    </source>
</evidence>
<dbReference type="SUPFAM" id="SSF51735">
    <property type="entry name" value="NAD(P)-binding Rossmann-fold domains"/>
    <property type="match status" value="1"/>
</dbReference>
<organism evidence="2 3">
    <name type="scientific">Pseudonocardia ailaonensis</name>
    <dbReference type="NCBI Taxonomy" id="367279"/>
    <lineage>
        <taxon>Bacteria</taxon>
        <taxon>Bacillati</taxon>
        <taxon>Actinomycetota</taxon>
        <taxon>Actinomycetes</taxon>
        <taxon>Pseudonocardiales</taxon>
        <taxon>Pseudonocardiaceae</taxon>
        <taxon>Pseudonocardia</taxon>
    </lineage>
</organism>